<dbReference type="InterPro" id="IPR045653">
    <property type="entry name" value="DUF6396"/>
</dbReference>
<protein>
    <recommendedName>
        <fullName evidence="2">DUF6396 domain-containing protein</fullName>
    </recommendedName>
</protein>
<comment type="caution">
    <text evidence="3">The sequence shown here is derived from an EMBL/GenBank/DDBJ whole genome shotgun (WGS) entry which is preliminary data.</text>
</comment>
<feature type="compositionally biased region" description="Polar residues" evidence="1">
    <location>
        <begin position="133"/>
        <end position="147"/>
    </location>
</feature>
<feature type="non-terminal residue" evidence="3">
    <location>
        <position position="1"/>
    </location>
</feature>
<dbReference type="Proteomes" id="UP000193303">
    <property type="component" value="Unassembled WGS sequence"/>
</dbReference>
<evidence type="ECO:0000256" key="1">
    <source>
        <dbReference type="SAM" id="MobiDB-lite"/>
    </source>
</evidence>
<dbReference type="AlphaFoldDB" id="A0A1X3D2J4"/>
<evidence type="ECO:0000259" key="2">
    <source>
        <dbReference type="Pfam" id="PF19933"/>
    </source>
</evidence>
<dbReference type="Pfam" id="PF19933">
    <property type="entry name" value="DUF6396"/>
    <property type="match status" value="1"/>
</dbReference>
<evidence type="ECO:0000313" key="3">
    <source>
        <dbReference type="EMBL" id="OSI13992.1"/>
    </source>
</evidence>
<proteinExistence type="predicted"/>
<feature type="region of interest" description="Disordered" evidence="1">
    <location>
        <begin position="112"/>
        <end position="156"/>
    </location>
</feature>
<dbReference type="EMBL" id="MTAB01000075">
    <property type="protein sequence ID" value="OSI13992.1"/>
    <property type="molecule type" value="Genomic_DNA"/>
</dbReference>
<sequence>EAVAAYYQGVKNGNSQAAFSLAKGFEYKEYLNMTPDAERARRYNIISDYLSNYDFMSPKVPDLDEIVPLPPAPLPEWDGKIAFQRWVEGKEPPKPSDELMKKLADQAKLDVKTGLPITEPPQPEAAKAYSAHPVSSNPPQKPQTLSWRQKFKNLLS</sequence>
<evidence type="ECO:0000313" key="4">
    <source>
        <dbReference type="Proteomes" id="UP000193303"/>
    </source>
</evidence>
<gene>
    <name evidence="3" type="ORF">BV912_12780</name>
</gene>
<organism evidence="3 4">
    <name type="scientific">Neisseria dumasiana</name>
    <dbReference type="NCBI Taxonomy" id="1931275"/>
    <lineage>
        <taxon>Bacteria</taxon>
        <taxon>Pseudomonadati</taxon>
        <taxon>Pseudomonadota</taxon>
        <taxon>Betaproteobacteria</taxon>
        <taxon>Neisseriales</taxon>
        <taxon>Neisseriaceae</taxon>
        <taxon>Neisseria</taxon>
    </lineage>
</organism>
<feature type="domain" description="DUF6396" evidence="2">
    <location>
        <begin position="18"/>
        <end position="117"/>
    </location>
</feature>
<accession>A0A1X3D2J4</accession>
<reference evidence="4" key="1">
    <citation type="submission" date="2017-01" db="EMBL/GenBank/DDBJ databases">
        <authorList>
            <person name="Mah S.A."/>
            <person name="Swanson W.J."/>
            <person name="Moy G.W."/>
            <person name="Vacquier V.D."/>
        </authorList>
    </citation>
    <scope>NUCLEOTIDE SEQUENCE [LARGE SCALE GENOMIC DNA]</scope>
    <source>
        <strain evidence="4">124861</strain>
    </source>
</reference>
<name>A0A1X3D2J4_9NEIS</name>
<dbReference type="RefSeq" id="WP_244895178.1">
    <property type="nucleotide sequence ID" value="NZ_MTAB01000075.1"/>
</dbReference>